<accession>A0AAQ4P147</accession>
<evidence type="ECO:0008006" key="5">
    <source>
        <dbReference type="Google" id="ProtNLM"/>
    </source>
</evidence>
<dbReference type="PANTHER" id="PTHR28577:SF1">
    <property type="entry name" value="CENTROMERE PROTEIN P"/>
    <property type="match status" value="1"/>
</dbReference>
<protein>
    <recommendedName>
        <fullName evidence="5">Centromere protein P</fullName>
    </recommendedName>
</protein>
<dbReference type="GO" id="GO:0000775">
    <property type="term" value="C:chromosome, centromeric region"/>
    <property type="evidence" value="ECO:0007669"/>
    <property type="project" value="InterPro"/>
</dbReference>
<reference evidence="3" key="3">
    <citation type="submission" date="2025-09" db="UniProtKB">
        <authorList>
            <consortium name="Ensembl"/>
        </authorList>
    </citation>
    <scope>IDENTIFICATION</scope>
</reference>
<dbReference type="Proteomes" id="UP000007635">
    <property type="component" value="Chromosome XVII"/>
</dbReference>
<evidence type="ECO:0000256" key="1">
    <source>
        <dbReference type="SAM" id="Coils"/>
    </source>
</evidence>
<organism evidence="3 4">
    <name type="scientific">Gasterosteus aculeatus aculeatus</name>
    <name type="common">three-spined stickleback</name>
    <dbReference type="NCBI Taxonomy" id="481459"/>
    <lineage>
        <taxon>Eukaryota</taxon>
        <taxon>Metazoa</taxon>
        <taxon>Chordata</taxon>
        <taxon>Craniata</taxon>
        <taxon>Vertebrata</taxon>
        <taxon>Euteleostomi</taxon>
        <taxon>Actinopterygii</taxon>
        <taxon>Neopterygii</taxon>
        <taxon>Teleostei</taxon>
        <taxon>Neoteleostei</taxon>
        <taxon>Acanthomorphata</taxon>
        <taxon>Eupercaria</taxon>
        <taxon>Perciformes</taxon>
        <taxon>Cottioidei</taxon>
        <taxon>Gasterosteales</taxon>
        <taxon>Gasterosteidae</taxon>
        <taxon>Gasterosteus</taxon>
    </lineage>
</organism>
<feature type="chain" id="PRO_5042853828" description="Centromere protein P" evidence="2">
    <location>
        <begin position="20"/>
        <end position="355"/>
    </location>
</feature>
<evidence type="ECO:0000313" key="3">
    <source>
        <dbReference type="Ensembl" id="ENSGACP00000032442.1"/>
    </source>
</evidence>
<feature type="coiled-coil region" evidence="1">
    <location>
        <begin position="70"/>
        <end position="151"/>
    </location>
</feature>
<keyword evidence="2" id="KW-0732">Signal</keyword>
<evidence type="ECO:0000313" key="4">
    <source>
        <dbReference type="Proteomes" id="UP000007635"/>
    </source>
</evidence>
<name>A0AAQ4P147_GASAC</name>
<reference evidence="3" key="2">
    <citation type="submission" date="2025-08" db="UniProtKB">
        <authorList>
            <consortium name="Ensembl"/>
        </authorList>
    </citation>
    <scope>IDENTIFICATION</scope>
</reference>
<feature type="signal peptide" evidence="2">
    <location>
        <begin position="1"/>
        <end position="19"/>
    </location>
</feature>
<dbReference type="Pfam" id="PF13096">
    <property type="entry name" value="CENP-P"/>
    <property type="match status" value="1"/>
</dbReference>
<sequence>MCKILNVCLFGRLTLVVHPCPDLHVLHISKPSKSLLQIILGDRVAQPTDVQPPHCSVAKATLHGTTGKMSNENTEEAAALQAQIEHLQAEVSALRRQQKDDQKDVTFHFRGQMQNAMLSLCGQRQGDEKVLSMLMEEVEELEEDLKLQTQMNGISLTGCTTKTLQSSGRKLVQQLCVSGHCSELLFQVEFQLSEVNEASGCVRTISELNVVIDAGEMQNFSSFLSGVEESRDLLLFFRTLRSFSDRCDDRRRTFQHFQEKYPAVVSLPAGCRSEVMHLSHPELPGCVLLVHWSVHVSREGGVSPKVELLTKIPERALQLFPSQAVGGAAEAFQSLLRILGAEAALEAVIMAVSLS</sequence>
<dbReference type="Ensembl" id="ENSGACT00000082326.1">
    <property type="protein sequence ID" value="ENSGACP00000032442.1"/>
    <property type="gene ID" value="ENSGACG00000031176.1"/>
</dbReference>
<dbReference type="InterPro" id="IPR027801">
    <property type="entry name" value="CENP-P"/>
</dbReference>
<dbReference type="PANTHER" id="PTHR28577">
    <property type="entry name" value="CENTROMERE PROTEIN P"/>
    <property type="match status" value="1"/>
</dbReference>
<dbReference type="GO" id="GO:0034080">
    <property type="term" value="P:CENP-A containing chromatin assembly"/>
    <property type="evidence" value="ECO:0007669"/>
    <property type="project" value="InterPro"/>
</dbReference>
<reference evidence="3 4" key="1">
    <citation type="journal article" date="2021" name="G3 (Bethesda)">
        <title>Improved contiguity of the threespine stickleback genome using long-read sequencing.</title>
        <authorList>
            <person name="Nath S."/>
            <person name="Shaw D.E."/>
            <person name="White M.A."/>
        </authorList>
    </citation>
    <scope>NUCLEOTIDE SEQUENCE [LARGE SCALE GENOMIC DNA]</scope>
    <source>
        <strain evidence="3 4">Lake Benthic</strain>
    </source>
</reference>
<proteinExistence type="predicted"/>
<keyword evidence="1" id="KW-0175">Coiled coil</keyword>
<dbReference type="GO" id="GO:0005634">
    <property type="term" value="C:nucleus"/>
    <property type="evidence" value="ECO:0007669"/>
    <property type="project" value="TreeGrafter"/>
</dbReference>
<dbReference type="GeneTree" id="ENSGT00390000011897"/>
<keyword evidence="4" id="KW-1185">Reference proteome</keyword>
<dbReference type="AlphaFoldDB" id="A0AAQ4P147"/>
<evidence type="ECO:0000256" key="2">
    <source>
        <dbReference type="SAM" id="SignalP"/>
    </source>
</evidence>